<evidence type="ECO:0000313" key="4">
    <source>
        <dbReference type="Proteomes" id="UP001364617"/>
    </source>
</evidence>
<protein>
    <recommendedName>
        <fullName evidence="2">SCP domain-containing protein</fullName>
    </recommendedName>
</protein>
<accession>A0AAN9CLX2</accession>
<name>A0AAN9CLX2_9TELE</name>
<dbReference type="EMBL" id="JAYKXH010000016">
    <property type="protein sequence ID" value="KAK7140887.1"/>
    <property type="molecule type" value="Genomic_DNA"/>
</dbReference>
<dbReference type="Pfam" id="PF00188">
    <property type="entry name" value="CAP"/>
    <property type="match status" value="1"/>
</dbReference>
<reference evidence="3 4" key="1">
    <citation type="submission" date="2024-02" db="EMBL/GenBank/DDBJ databases">
        <title>Chromosome-level genome assembly of the Eurasian Minnow (Phoxinus phoxinus).</title>
        <authorList>
            <person name="Oriowo T.O."/>
            <person name="Martin S."/>
            <person name="Stange M."/>
            <person name="Chrysostomakis Y."/>
            <person name="Brown T."/>
            <person name="Winkler S."/>
            <person name="Kukowka S."/>
            <person name="Myers E.W."/>
            <person name="Bohne A."/>
        </authorList>
    </citation>
    <scope>NUCLEOTIDE SEQUENCE [LARGE SCALE GENOMIC DNA]</scope>
    <source>
        <strain evidence="3">ZFMK-TIS-60720</strain>
        <tissue evidence="3">Whole Organism</tissue>
    </source>
</reference>
<dbReference type="PROSITE" id="PS01009">
    <property type="entry name" value="CRISP_1"/>
    <property type="match status" value="1"/>
</dbReference>
<comment type="caution">
    <text evidence="3">The sequence shown here is derived from an EMBL/GenBank/DDBJ whole genome shotgun (WGS) entry which is preliminary data.</text>
</comment>
<sequence length="150" mass="16670">MADDSFRKEFLETHNQYRALHQAPALVFSEDLCKAAQLWADHMLSKNTLAHSDTDDGENVFYSSSSVQNTPTGKEAVDSWYSEIKDYNFEKTGHQPKTGHFTQVVWKSSTELGVGLATDGNTVFVVGQYKPAGNITNAGYYEKNVLPKTG</sequence>
<evidence type="ECO:0000256" key="1">
    <source>
        <dbReference type="ARBA" id="ARBA00009923"/>
    </source>
</evidence>
<dbReference type="PRINTS" id="PR00838">
    <property type="entry name" value="V5ALLERGEN"/>
</dbReference>
<comment type="similarity">
    <text evidence="1">Belongs to the CRISP family.</text>
</comment>
<dbReference type="SMART" id="SM00198">
    <property type="entry name" value="SCP"/>
    <property type="match status" value="1"/>
</dbReference>
<gene>
    <name evidence="3" type="ORF">R3I93_015127</name>
</gene>
<proteinExistence type="inferred from homology"/>
<dbReference type="Gene3D" id="3.40.33.10">
    <property type="entry name" value="CAP"/>
    <property type="match status" value="1"/>
</dbReference>
<dbReference type="PANTHER" id="PTHR10334">
    <property type="entry name" value="CYSTEINE-RICH SECRETORY PROTEIN-RELATED"/>
    <property type="match status" value="1"/>
</dbReference>
<feature type="domain" description="SCP" evidence="2">
    <location>
        <begin position="5"/>
        <end position="137"/>
    </location>
</feature>
<organism evidence="3 4">
    <name type="scientific">Phoxinus phoxinus</name>
    <name type="common">Eurasian minnow</name>
    <dbReference type="NCBI Taxonomy" id="58324"/>
    <lineage>
        <taxon>Eukaryota</taxon>
        <taxon>Metazoa</taxon>
        <taxon>Chordata</taxon>
        <taxon>Craniata</taxon>
        <taxon>Vertebrata</taxon>
        <taxon>Euteleostomi</taxon>
        <taxon>Actinopterygii</taxon>
        <taxon>Neopterygii</taxon>
        <taxon>Teleostei</taxon>
        <taxon>Ostariophysi</taxon>
        <taxon>Cypriniformes</taxon>
        <taxon>Leuciscidae</taxon>
        <taxon>Phoxininae</taxon>
        <taxon>Phoxinus</taxon>
    </lineage>
</organism>
<dbReference type="FunFam" id="3.40.33.10:FF:000002">
    <property type="entry name" value="Golgi-associated plant pathogenesis-related protein 1"/>
    <property type="match status" value="1"/>
</dbReference>
<dbReference type="AlphaFoldDB" id="A0AAN9CLX2"/>
<dbReference type="InterPro" id="IPR001283">
    <property type="entry name" value="CRISP-related"/>
</dbReference>
<dbReference type="InterPro" id="IPR002413">
    <property type="entry name" value="V5_allergen-like"/>
</dbReference>
<dbReference type="GO" id="GO:0005576">
    <property type="term" value="C:extracellular region"/>
    <property type="evidence" value="ECO:0007669"/>
    <property type="project" value="InterPro"/>
</dbReference>
<evidence type="ECO:0000313" key="3">
    <source>
        <dbReference type="EMBL" id="KAK7140887.1"/>
    </source>
</evidence>
<evidence type="ECO:0000259" key="2">
    <source>
        <dbReference type="SMART" id="SM00198"/>
    </source>
</evidence>
<dbReference type="SUPFAM" id="SSF55797">
    <property type="entry name" value="PR-1-like"/>
    <property type="match status" value="1"/>
</dbReference>
<dbReference type="CDD" id="cd05382">
    <property type="entry name" value="CAP_GAPR1-like"/>
    <property type="match status" value="1"/>
</dbReference>
<keyword evidence="4" id="KW-1185">Reference proteome</keyword>
<dbReference type="Proteomes" id="UP001364617">
    <property type="component" value="Unassembled WGS sequence"/>
</dbReference>
<dbReference type="InterPro" id="IPR035940">
    <property type="entry name" value="CAP_sf"/>
</dbReference>
<dbReference type="PRINTS" id="PR00837">
    <property type="entry name" value="V5TPXLIKE"/>
</dbReference>
<dbReference type="InterPro" id="IPR014044">
    <property type="entry name" value="CAP_dom"/>
</dbReference>
<dbReference type="InterPro" id="IPR018244">
    <property type="entry name" value="Allrgn_V5/Tpx1_CS"/>
</dbReference>
<dbReference type="InterPro" id="IPR034113">
    <property type="entry name" value="SCP_GAPR1-like"/>
</dbReference>